<gene>
    <name evidence="3" type="ORF">HPP92_016996</name>
    <name evidence="2" type="ORF">HPP92_017576</name>
</gene>
<feature type="region of interest" description="Disordered" evidence="1">
    <location>
        <begin position="21"/>
        <end position="93"/>
    </location>
</feature>
<dbReference type="Proteomes" id="UP000639772">
    <property type="component" value="Unassembled WGS sequence"/>
</dbReference>
<name>A0A835UT91_VANPL</name>
<comment type="caution">
    <text evidence="2">The sequence shown here is derived from an EMBL/GenBank/DDBJ whole genome shotgun (WGS) entry which is preliminary data.</text>
</comment>
<evidence type="ECO:0000313" key="2">
    <source>
        <dbReference type="EMBL" id="KAG0470876.1"/>
    </source>
</evidence>
<reference evidence="4 5" key="1">
    <citation type="journal article" date="2020" name="Nat. Food">
        <title>A phased Vanilla planifolia genome enables genetic improvement of flavour and production.</title>
        <authorList>
            <person name="Hasing T."/>
            <person name="Tang H."/>
            <person name="Brym M."/>
            <person name="Khazi F."/>
            <person name="Huang T."/>
            <person name="Chambers A.H."/>
        </authorList>
    </citation>
    <scope>NUCLEOTIDE SEQUENCE [LARGE SCALE GENOMIC DNA]</scope>
    <source>
        <tissue evidence="2">Leaf</tissue>
    </source>
</reference>
<feature type="compositionally biased region" description="Polar residues" evidence="1">
    <location>
        <begin position="67"/>
        <end position="77"/>
    </location>
</feature>
<keyword evidence="4" id="KW-1185">Reference proteome</keyword>
<evidence type="ECO:0000313" key="3">
    <source>
        <dbReference type="EMBL" id="KAG0472450.1"/>
    </source>
</evidence>
<dbReference type="AlphaFoldDB" id="A0A835UT91"/>
<proteinExistence type="predicted"/>
<dbReference type="Proteomes" id="UP000636800">
    <property type="component" value="Unassembled WGS sequence"/>
</dbReference>
<evidence type="ECO:0000313" key="5">
    <source>
        <dbReference type="Proteomes" id="UP000639772"/>
    </source>
</evidence>
<dbReference type="EMBL" id="JADCNM010000008">
    <property type="protein sequence ID" value="KAG0472450.1"/>
    <property type="molecule type" value="Genomic_DNA"/>
</dbReference>
<accession>A0A835UT91</accession>
<evidence type="ECO:0000256" key="1">
    <source>
        <dbReference type="SAM" id="MobiDB-lite"/>
    </source>
</evidence>
<dbReference type="EMBL" id="JADCNL010000008">
    <property type="protein sequence ID" value="KAG0470876.1"/>
    <property type="molecule type" value="Genomic_DNA"/>
</dbReference>
<sequence length="93" mass="10547">MPVGEPLLPWRRRLGAASVAEPWTGGRHRQPKRWSPLSRGRPTRPNCRSSPPGQNCIRLQRRLLPTRDNSTRNFSETPPTPLSVGGLRFPIQM</sequence>
<protein>
    <submittedName>
        <fullName evidence="2">Uncharacterized protein</fullName>
    </submittedName>
</protein>
<organism evidence="2 4">
    <name type="scientific">Vanilla planifolia</name>
    <name type="common">Vanilla</name>
    <dbReference type="NCBI Taxonomy" id="51239"/>
    <lineage>
        <taxon>Eukaryota</taxon>
        <taxon>Viridiplantae</taxon>
        <taxon>Streptophyta</taxon>
        <taxon>Embryophyta</taxon>
        <taxon>Tracheophyta</taxon>
        <taxon>Spermatophyta</taxon>
        <taxon>Magnoliopsida</taxon>
        <taxon>Liliopsida</taxon>
        <taxon>Asparagales</taxon>
        <taxon>Orchidaceae</taxon>
        <taxon>Vanilloideae</taxon>
        <taxon>Vanilleae</taxon>
        <taxon>Vanilla</taxon>
    </lineage>
</organism>
<evidence type="ECO:0000313" key="4">
    <source>
        <dbReference type="Proteomes" id="UP000636800"/>
    </source>
</evidence>